<dbReference type="SUPFAM" id="SSF56601">
    <property type="entry name" value="beta-lactamase/transpeptidase-like"/>
    <property type="match status" value="1"/>
</dbReference>
<dbReference type="EMBL" id="CP014796">
    <property type="protein sequence ID" value="APX24588.1"/>
    <property type="molecule type" value="Genomic_DNA"/>
</dbReference>
<dbReference type="KEGG" id="tpro:Ga0080559_TMP3792"/>
<dbReference type="OrthoDB" id="9814204at2"/>
<dbReference type="AlphaFoldDB" id="A0A1U7D8Z6"/>
<feature type="domain" description="Beta-lactamase-related" evidence="2">
    <location>
        <begin position="56"/>
        <end position="303"/>
    </location>
</feature>
<feature type="chain" id="PRO_5010539712" evidence="1">
    <location>
        <begin position="24"/>
        <end position="326"/>
    </location>
</feature>
<evidence type="ECO:0000259" key="2">
    <source>
        <dbReference type="Pfam" id="PF00144"/>
    </source>
</evidence>
<keyword evidence="1" id="KW-0732">Signal</keyword>
<keyword evidence="4" id="KW-1185">Reference proteome</keyword>
<evidence type="ECO:0000313" key="3">
    <source>
        <dbReference type="EMBL" id="APX24588.1"/>
    </source>
</evidence>
<feature type="signal peptide" evidence="1">
    <location>
        <begin position="1"/>
        <end position="23"/>
    </location>
</feature>
<dbReference type="Gene3D" id="3.40.710.10">
    <property type="entry name" value="DD-peptidase/beta-lactamase superfamily"/>
    <property type="match status" value="1"/>
</dbReference>
<gene>
    <name evidence="3" type="ORF">Ga0080559_TMP3792</name>
</gene>
<sequence length="326" mass="34439" precursor="true">MKRRSFLASALALPALAPSLARAQDAPSLERALEGEDQLHSIQVLRGDELLLAEAPRGPGLDQLANIKSCSKSLVALMLGQAIEAGAIASVDASLSEVAPGLVPDSADERVAAITMEDLVTLRAGLERTSGGNYGGWIASDNWVANALSRPMVATPGGRMLYSTGTTHVLGAALAEATGESLLSLARDGLGQPLDIEIPAWTRDPQGYYLGGNQMALTPRAMLRVARMMRDGGRYEGTQVVPADWVAASTEPRTRSPFSGMSYGYGWFLTDSGFAMARGYGGQVIAFHPERDLAVAITSDPMRPARSQGYFGTIMALMDGPILAMS</sequence>
<dbReference type="InterPro" id="IPR012338">
    <property type="entry name" value="Beta-lactam/transpept-like"/>
</dbReference>
<accession>A0A1U7D8Z6</accession>
<protein>
    <submittedName>
        <fullName evidence="3">Penicillin-binding protein, beta-lactamase class C</fullName>
    </submittedName>
</protein>
<dbReference type="Proteomes" id="UP000186559">
    <property type="component" value="Chromosome"/>
</dbReference>
<reference evidence="3 4" key="1">
    <citation type="submission" date="2016-03" db="EMBL/GenBank/DDBJ databases">
        <title>Deep-sea bacteria in the southern Pacific.</title>
        <authorList>
            <person name="Tang K."/>
        </authorList>
    </citation>
    <scope>NUCLEOTIDE SEQUENCE [LARGE SCALE GENOMIC DNA]</scope>
    <source>
        <strain evidence="3 4">JLT2016</strain>
    </source>
</reference>
<dbReference type="RefSeq" id="WP_076624410.1">
    <property type="nucleotide sequence ID" value="NZ_BMEW01000001.1"/>
</dbReference>
<evidence type="ECO:0000313" key="4">
    <source>
        <dbReference type="Proteomes" id="UP000186559"/>
    </source>
</evidence>
<dbReference type="InterPro" id="IPR050789">
    <property type="entry name" value="Diverse_Enzym_Activities"/>
</dbReference>
<name>A0A1U7D8Z6_9RHOB</name>
<proteinExistence type="predicted"/>
<dbReference type="STRING" id="1229727.Ga0080559_TMP3792"/>
<dbReference type="PANTHER" id="PTHR43283">
    <property type="entry name" value="BETA-LACTAMASE-RELATED"/>
    <property type="match status" value="1"/>
</dbReference>
<dbReference type="InterPro" id="IPR001466">
    <property type="entry name" value="Beta-lactam-related"/>
</dbReference>
<dbReference type="PANTHER" id="PTHR43283:SF7">
    <property type="entry name" value="BETA-LACTAMASE-RELATED DOMAIN-CONTAINING PROTEIN"/>
    <property type="match status" value="1"/>
</dbReference>
<organism evidence="3 4">
    <name type="scientific">Salipiger profundus</name>
    <dbReference type="NCBI Taxonomy" id="1229727"/>
    <lineage>
        <taxon>Bacteria</taxon>
        <taxon>Pseudomonadati</taxon>
        <taxon>Pseudomonadota</taxon>
        <taxon>Alphaproteobacteria</taxon>
        <taxon>Rhodobacterales</taxon>
        <taxon>Roseobacteraceae</taxon>
        <taxon>Salipiger</taxon>
    </lineage>
</organism>
<dbReference type="Pfam" id="PF00144">
    <property type="entry name" value="Beta-lactamase"/>
    <property type="match status" value="1"/>
</dbReference>
<evidence type="ECO:0000256" key="1">
    <source>
        <dbReference type="SAM" id="SignalP"/>
    </source>
</evidence>